<evidence type="ECO:0000256" key="7">
    <source>
        <dbReference type="ARBA" id="ARBA00023212"/>
    </source>
</evidence>
<dbReference type="GO" id="GO:0003356">
    <property type="term" value="P:regulation of cilium beat frequency"/>
    <property type="evidence" value="ECO:0007669"/>
    <property type="project" value="TreeGrafter"/>
</dbReference>
<evidence type="ECO:0000256" key="3">
    <source>
        <dbReference type="ARBA" id="ARBA00021602"/>
    </source>
</evidence>
<dbReference type="AlphaFoldDB" id="A0A3Q2DV89"/>
<dbReference type="Proteomes" id="UP000265020">
    <property type="component" value="Unassembled WGS sequence"/>
</dbReference>
<evidence type="ECO:0000256" key="5">
    <source>
        <dbReference type="ARBA" id="ARBA00022794"/>
    </source>
</evidence>
<keyword evidence="4" id="KW-0963">Cytoplasm</keyword>
<comment type="function">
    <text evidence="9">Essential for sperm motility and is involved in the regulation of the beating frequency of motile cilia on the epithelial cells of the respiratory tract. Required for the establishment of radial spokes in sperm flagella.</text>
</comment>
<accession>A0A3Q2DV89</accession>
<evidence type="ECO:0000256" key="4">
    <source>
        <dbReference type="ARBA" id="ARBA00022490"/>
    </source>
</evidence>
<dbReference type="GeneTree" id="ENSGT00740000115564"/>
<name>A0A3Q2DV89_CYPVA</name>
<dbReference type="PANTHER" id="PTHR21442">
    <property type="entry name" value="CILIA- AND FLAGELLA-ASSOCIATED PROTEIN 206"/>
    <property type="match status" value="1"/>
</dbReference>
<keyword evidence="7" id="KW-0206">Cytoskeleton</keyword>
<comment type="similarity">
    <text evidence="2">Belongs to the CFAP206 family.</text>
</comment>
<keyword evidence="6" id="KW-0969">Cilium</keyword>
<dbReference type="STRING" id="28743.ENSCVAP00000023778"/>
<evidence type="ECO:0000256" key="8">
    <source>
        <dbReference type="ARBA" id="ARBA00023273"/>
    </source>
</evidence>
<dbReference type="PANTHER" id="PTHR21442:SF0">
    <property type="entry name" value="CILIA- AND FLAGELLA-ASSOCIATED PROTEIN 206"/>
    <property type="match status" value="1"/>
</dbReference>
<evidence type="ECO:0000256" key="2">
    <source>
        <dbReference type="ARBA" id="ARBA00010500"/>
    </source>
</evidence>
<sequence>ISMKCMNSYLDRAQSELNCRLGEFGHYCPVCLAVLHHLVDCSETAALTHAAEYKRKYYRICGESHLQAFLSTPDEFLAPCCPHDLPQPYLLPRKLTEFQVKNKFPQQAEMKGFCPVTYIDGKQRYEALVQGKLEYAVEYRGRLYIFETKQKQDKFLRMPETYWDQKLPCKVPPLCEPVSLTSLPTLGYLEQGAGVPVIKAMTAVGSLKPKFPFVSIQRSALLYVAFYLKAFNPNGTNSTRQKYKKKLASFEENSELIPYLSLVMRGGYKPPSERPVDFDFKLNRFLALKVLGSNGGL</sequence>
<proteinExistence type="inferred from homology"/>
<dbReference type="GO" id="GO:0036064">
    <property type="term" value="C:ciliary basal body"/>
    <property type="evidence" value="ECO:0007669"/>
    <property type="project" value="TreeGrafter"/>
</dbReference>
<evidence type="ECO:0000256" key="1">
    <source>
        <dbReference type="ARBA" id="ARBA00004430"/>
    </source>
</evidence>
<dbReference type="GO" id="GO:0005930">
    <property type="term" value="C:axoneme"/>
    <property type="evidence" value="ECO:0007669"/>
    <property type="project" value="UniProtKB-SubCell"/>
</dbReference>
<comment type="subcellular location">
    <subcellularLocation>
        <location evidence="1">Cytoplasm</location>
        <location evidence="1">Cytoskeleton</location>
        <location evidence="1">Cilium axoneme</location>
    </subcellularLocation>
</comment>
<reference evidence="10" key="2">
    <citation type="submission" date="2025-09" db="UniProtKB">
        <authorList>
            <consortium name="Ensembl"/>
        </authorList>
    </citation>
    <scope>IDENTIFICATION</scope>
</reference>
<evidence type="ECO:0000313" key="11">
    <source>
        <dbReference type="Proteomes" id="UP000265020"/>
    </source>
</evidence>
<dbReference type="Ensembl" id="ENSCVAT00000005851.1">
    <property type="protein sequence ID" value="ENSCVAP00000023778.1"/>
    <property type="gene ID" value="ENSCVAG00000007396.1"/>
</dbReference>
<organism evidence="10 11">
    <name type="scientific">Cyprinodon variegatus</name>
    <name type="common">Sheepshead minnow</name>
    <dbReference type="NCBI Taxonomy" id="28743"/>
    <lineage>
        <taxon>Eukaryota</taxon>
        <taxon>Metazoa</taxon>
        <taxon>Chordata</taxon>
        <taxon>Craniata</taxon>
        <taxon>Vertebrata</taxon>
        <taxon>Euteleostomi</taxon>
        <taxon>Actinopterygii</taxon>
        <taxon>Neopterygii</taxon>
        <taxon>Teleostei</taxon>
        <taxon>Neoteleostei</taxon>
        <taxon>Acanthomorphata</taxon>
        <taxon>Ovalentaria</taxon>
        <taxon>Atherinomorphae</taxon>
        <taxon>Cyprinodontiformes</taxon>
        <taxon>Cyprinodontidae</taxon>
        <taxon>Cyprinodon</taxon>
    </lineage>
</organism>
<protein>
    <recommendedName>
        <fullName evidence="3">Cilia- and flagella-associated protein 206</fullName>
    </recommendedName>
</protein>
<dbReference type="GO" id="GO:1901317">
    <property type="term" value="P:regulation of flagellated sperm motility"/>
    <property type="evidence" value="ECO:0007669"/>
    <property type="project" value="TreeGrafter"/>
</dbReference>
<dbReference type="InterPro" id="IPR021897">
    <property type="entry name" value="FAP206"/>
</dbReference>
<dbReference type="OMA" id="PNGSEYT"/>
<evidence type="ECO:0000313" key="10">
    <source>
        <dbReference type="Ensembl" id="ENSCVAP00000023778.1"/>
    </source>
</evidence>
<keyword evidence="5" id="KW-0970">Cilium biogenesis/degradation</keyword>
<evidence type="ECO:0000256" key="9">
    <source>
        <dbReference type="ARBA" id="ARBA00045321"/>
    </source>
</evidence>
<evidence type="ECO:0000256" key="6">
    <source>
        <dbReference type="ARBA" id="ARBA00023069"/>
    </source>
</evidence>
<keyword evidence="11" id="KW-1185">Reference proteome</keyword>
<keyword evidence="8" id="KW-0966">Cell projection</keyword>
<reference evidence="10" key="1">
    <citation type="submission" date="2025-08" db="UniProtKB">
        <authorList>
            <consortium name="Ensembl"/>
        </authorList>
    </citation>
    <scope>IDENTIFICATION</scope>
</reference>
<dbReference type="GO" id="GO:0007288">
    <property type="term" value="P:sperm axoneme assembly"/>
    <property type="evidence" value="ECO:0007669"/>
    <property type="project" value="TreeGrafter"/>
</dbReference>